<dbReference type="PANTHER" id="PTHR36849">
    <property type="entry name" value="CYTOPLASMIC PROTEIN-RELATED"/>
    <property type="match status" value="1"/>
</dbReference>
<comment type="caution">
    <text evidence="1">The sequence shown here is derived from an EMBL/GenBank/DDBJ whole genome shotgun (WGS) entry which is preliminary data.</text>
</comment>
<keyword evidence="2" id="KW-1185">Reference proteome</keyword>
<evidence type="ECO:0000313" key="1">
    <source>
        <dbReference type="EMBL" id="MDT0379157.1"/>
    </source>
</evidence>
<gene>
    <name evidence="1" type="ORF">RM572_10310</name>
</gene>
<dbReference type="EMBL" id="JAVREQ010000007">
    <property type="protein sequence ID" value="MDT0379157.1"/>
    <property type="molecule type" value="Genomic_DNA"/>
</dbReference>
<reference evidence="2" key="1">
    <citation type="submission" date="2023-07" db="EMBL/GenBank/DDBJ databases">
        <title>30 novel species of actinomycetes from the DSMZ collection.</title>
        <authorList>
            <person name="Nouioui I."/>
        </authorList>
    </citation>
    <scope>NUCLEOTIDE SEQUENCE [LARGE SCALE GENOMIC DNA]</scope>
    <source>
        <strain evidence="2">DSM 42041</strain>
    </source>
</reference>
<name>A0ABU2NT48_9ACTN</name>
<dbReference type="RefSeq" id="WP_311672962.1">
    <property type="nucleotide sequence ID" value="NZ_JAVREQ010000007.1"/>
</dbReference>
<organism evidence="1 2">
    <name type="scientific">Streptomyces hazeniae</name>
    <dbReference type="NCBI Taxonomy" id="3075538"/>
    <lineage>
        <taxon>Bacteria</taxon>
        <taxon>Bacillati</taxon>
        <taxon>Actinomycetota</taxon>
        <taxon>Actinomycetes</taxon>
        <taxon>Kitasatosporales</taxon>
        <taxon>Streptomycetaceae</taxon>
        <taxon>Streptomyces</taxon>
    </lineage>
</organism>
<evidence type="ECO:0000313" key="2">
    <source>
        <dbReference type="Proteomes" id="UP001183414"/>
    </source>
</evidence>
<dbReference type="Pfam" id="PF22752">
    <property type="entry name" value="DUF488-N3i"/>
    <property type="match status" value="1"/>
</dbReference>
<dbReference type="PANTHER" id="PTHR36849:SF1">
    <property type="entry name" value="CYTOPLASMIC PROTEIN"/>
    <property type="match status" value="1"/>
</dbReference>
<protein>
    <submittedName>
        <fullName evidence="1">DUF488 family protein</fullName>
    </submittedName>
</protein>
<proteinExistence type="predicted"/>
<accession>A0ABU2NT48</accession>
<dbReference type="Proteomes" id="UP001183414">
    <property type="component" value="Unassembled WGS sequence"/>
</dbReference>
<sequence length="123" mass="14202">MGAPQRNVRIRRIYDEPEEADGARVLIDRLWPRGMSRDKARLDDWVKDVAPSDELRRWYRHDPERYAGFARRYRAELAEPGRAEALDRLRERAATGPLTLLTATRDVGHSHATVLAEELSAPR</sequence>
<dbReference type="InterPro" id="IPR052552">
    <property type="entry name" value="YeaO-like"/>
</dbReference>